<protein>
    <submittedName>
        <fullName evidence="1">Uncharacterized protein</fullName>
    </submittedName>
</protein>
<proteinExistence type="predicted"/>
<name>A0ABT9J5V0_9BACL</name>
<reference evidence="1 2" key="1">
    <citation type="submission" date="2023-08" db="EMBL/GenBank/DDBJ databases">
        <authorList>
            <person name="Park J.-S."/>
        </authorList>
    </citation>
    <scope>NUCLEOTIDE SEQUENCE [LARGE SCALE GENOMIC DNA]</scope>
    <source>
        <strain evidence="1 2">2205SS18-9</strain>
    </source>
</reference>
<comment type="caution">
    <text evidence="1">The sequence shown here is derived from an EMBL/GenBank/DDBJ whole genome shotgun (WGS) entry which is preliminary data.</text>
</comment>
<evidence type="ECO:0000313" key="2">
    <source>
        <dbReference type="Proteomes" id="UP001231941"/>
    </source>
</evidence>
<dbReference type="EMBL" id="JAVAMP010000022">
    <property type="protein sequence ID" value="MDP5277001.1"/>
    <property type="molecule type" value="Genomic_DNA"/>
</dbReference>
<dbReference type="Proteomes" id="UP001231941">
    <property type="component" value="Unassembled WGS sequence"/>
</dbReference>
<dbReference type="RefSeq" id="WP_305994303.1">
    <property type="nucleotide sequence ID" value="NZ_JAVAMP010000022.1"/>
</dbReference>
<keyword evidence="2" id="KW-1185">Reference proteome</keyword>
<evidence type="ECO:0000313" key="1">
    <source>
        <dbReference type="EMBL" id="MDP5277001.1"/>
    </source>
</evidence>
<organism evidence="1 2">
    <name type="scientific">Chengkuizengella axinellae</name>
    <dbReference type="NCBI Taxonomy" id="3064388"/>
    <lineage>
        <taxon>Bacteria</taxon>
        <taxon>Bacillati</taxon>
        <taxon>Bacillota</taxon>
        <taxon>Bacilli</taxon>
        <taxon>Bacillales</taxon>
        <taxon>Paenibacillaceae</taxon>
        <taxon>Chengkuizengella</taxon>
    </lineage>
</organism>
<gene>
    <name evidence="1" type="ORF">Q5Y73_23160</name>
</gene>
<sequence>MDWRIQLFINSIEGALSLAEIHGDPQVIEETGLTLLQLIR</sequence>
<accession>A0ABT9J5V0</accession>